<comment type="caution">
    <text evidence="2">The sequence shown here is derived from an EMBL/GenBank/DDBJ whole genome shotgun (WGS) entry which is preliminary data.</text>
</comment>
<dbReference type="EMBL" id="VOQF01000026">
    <property type="protein sequence ID" value="TXC81299.1"/>
    <property type="molecule type" value="Genomic_DNA"/>
</dbReference>
<dbReference type="Proteomes" id="UP000321363">
    <property type="component" value="Unassembled WGS sequence"/>
</dbReference>
<sequence length="74" mass="8613">MRLLLREACQRETPQARSLRGGYRTARGKRMPAQKSTTNFNRAFFINIYKFGTELNGLYYMYALTLSNRALEVS</sequence>
<gene>
    <name evidence="2" type="ORF">FS935_22115</name>
</gene>
<feature type="region of interest" description="Disordered" evidence="1">
    <location>
        <begin position="12"/>
        <end position="34"/>
    </location>
</feature>
<organism evidence="2 3">
    <name type="scientific">Metabacillus litoralis</name>
    <dbReference type="NCBI Taxonomy" id="152268"/>
    <lineage>
        <taxon>Bacteria</taxon>
        <taxon>Bacillati</taxon>
        <taxon>Bacillota</taxon>
        <taxon>Bacilli</taxon>
        <taxon>Bacillales</taxon>
        <taxon>Bacillaceae</taxon>
        <taxon>Metabacillus</taxon>
    </lineage>
</organism>
<evidence type="ECO:0000313" key="2">
    <source>
        <dbReference type="EMBL" id="TXC81299.1"/>
    </source>
</evidence>
<proteinExistence type="predicted"/>
<reference evidence="2 3" key="1">
    <citation type="journal article" date="2005" name="Int. J. Syst. Evol. Microbiol.">
        <title>Bacillus litoralis sp. nov., isolated from a tidal flat of the Yellow Sea in Korea.</title>
        <authorList>
            <person name="Yoon J.H."/>
            <person name="Oh T.K."/>
        </authorList>
    </citation>
    <scope>NUCLEOTIDE SEQUENCE [LARGE SCALE GENOMIC DNA]</scope>
    <source>
        <strain evidence="2 3">SW-211</strain>
    </source>
</reference>
<keyword evidence="3" id="KW-1185">Reference proteome</keyword>
<protein>
    <submittedName>
        <fullName evidence="2">Uncharacterized protein</fullName>
    </submittedName>
</protein>
<accession>A0A5C6V8E2</accession>
<evidence type="ECO:0000313" key="3">
    <source>
        <dbReference type="Proteomes" id="UP000321363"/>
    </source>
</evidence>
<evidence type="ECO:0000256" key="1">
    <source>
        <dbReference type="SAM" id="MobiDB-lite"/>
    </source>
</evidence>
<name>A0A5C6V8E2_9BACI</name>
<dbReference type="AlphaFoldDB" id="A0A5C6V8E2"/>